<dbReference type="AlphaFoldDB" id="A0A4Y2LXY9"/>
<evidence type="ECO:0000256" key="1">
    <source>
        <dbReference type="SAM" id="Phobius"/>
    </source>
</evidence>
<feature type="transmembrane region" description="Helical" evidence="1">
    <location>
        <begin position="100"/>
        <end position="122"/>
    </location>
</feature>
<comment type="caution">
    <text evidence="3">The sequence shown here is derived from an EMBL/GenBank/DDBJ whole genome shotgun (WGS) entry which is preliminary data.</text>
</comment>
<feature type="transmembrane region" description="Helical" evidence="1">
    <location>
        <begin position="277"/>
        <end position="300"/>
    </location>
</feature>
<keyword evidence="4" id="KW-1185">Reference proteome</keyword>
<keyword evidence="1" id="KW-0812">Transmembrane</keyword>
<feature type="transmembrane region" description="Helical" evidence="1">
    <location>
        <begin position="312"/>
        <end position="329"/>
    </location>
</feature>
<evidence type="ECO:0000313" key="3">
    <source>
        <dbReference type="EMBL" id="GBN18973.1"/>
    </source>
</evidence>
<dbReference type="OrthoDB" id="6419264at2759"/>
<protein>
    <recommendedName>
        <fullName evidence="5">Gustatory receptor</fullName>
    </recommendedName>
</protein>
<feature type="transmembrane region" description="Helical" evidence="1">
    <location>
        <begin position="155"/>
        <end position="174"/>
    </location>
</feature>
<dbReference type="EMBL" id="BGPR01006361">
    <property type="protein sequence ID" value="GBN18301.1"/>
    <property type="molecule type" value="Genomic_DNA"/>
</dbReference>
<evidence type="ECO:0008006" key="5">
    <source>
        <dbReference type="Google" id="ProtNLM"/>
    </source>
</evidence>
<organism evidence="3 4">
    <name type="scientific">Araneus ventricosus</name>
    <name type="common">Orbweaver spider</name>
    <name type="synonym">Epeira ventricosa</name>
    <dbReference type="NCBI Taxonomy" id="182803"/>
    <lineage>
        <taxon>Eukaryota</taxon>
        <taxon>Metazoa</taxon>
        <taxon>Ecdysozoa</taxon>
        <taxon>Arthropoda</taxon>
        <taxon>Chelicerata</taxon>
        <taxon>Arachnida</taxon>
        <taxon>Araneae</taxon>
        <taxon>Araneomorphae</taxon>
        <taxon>Entelegynae</taxon>
        <taxon>Araneoidea</taxon>
        <taxon>Araneidae</taxon>
        <taxon>Araneus</taxon>
    </lineage>
</organism>
<keyword evidence="1" id="KW-1133">Transmembrane helix</keyword>
<name>A0A4Y2LXY9_ARAVE</name>
<proteinExistence type="predicted"/>
<reference evidence="3 4" key="1">
    <citation type="journal article" date="2019" name="Sci. Rep.">
        <title>Orb-weaving spider Araneus ventricosus genome elucidates the spidroin gene catalogue.</title>
        <authorList>
            <person name="Kono N."/>
            <person name="Nakamura H."/>
            <person name="Ohtoshi R."/>
            <person name="Moran D.A.P."/>
            <person name="Shinohara A."/>
            <person name="Yoshida Y."/>
            <person name="Fujiwara M."/>
            <person name="Mori M."/>
            <person name="Tomita M."/>
            <person name="Arakawa K."/>
        </authorList>
    </citation>
    <scope>NUCLEOTIDE SEQUENCE [LARGE SCALE GENOMIC DNA]</scope>
</reference>
<feature type="transmembrane region" description="Helical" evidence="1">
    <location>
        <begin position="218"/>
        <end position="239"/>
    </location>
</feature>
<gene>
    <name evidence="3" type="ORF">AVEN_152007_1</name>
    <name evidence="2" type="ORF">AVEN_79450_1</name>
</gene>
<keyword evidence="1" id="KW-0472">Membrane</keyword>
<accession>A0A4Y2LXY9</accession>
<dbReference type="EMBL" id="BGPR01006431">
    <property type="protein sequence ID" value="GBN18973.1"/>
    <property type="molecule type" value="Genomic_DNA"/>
</dbReference>
<evidence type="ECO:0000313" key="4">
    <source>
        <dbReference type="Proteomes" id="UP000499080"/>
    </source>
</evidence>
<dbReference type="Proteomes" id="UP000499080">
    <property type="component" value="Unassembled WGS sequence"/>
</dbReference>
<sequence>MFSGCRTQNRISPENLEKHLDFTVAFEQNQPQDRKNNYIDINFIRRAFYAVAYVFSSSKELSKFQLLIGKFVEHATNLFLTIYTINELVDVLSLFYHIPIGYVFSSLVTNFCVIGVRFLLLFKRRTILSTLQHLQRIHLKLQTPQRNDQSKKLRLLTGFCSCFIIPSSFFLQTVQLCSKERLLKSYVEDDFFGWSSQEKWINCAMLSSLDLIVLNQKYTLPGFSIVLCCYVFGLLRRILDSFAMNIEKKDDFQDLLNFYLKKSKQIQHSIRLVENSFSLLLLIIYGYMLCSIFNVSTLILRVNPKNTDMRLMIPHYIAMLVVLVAFYITSLRATAIHETAVKIRDSICKMTAVLESSDYAQKCLLLSAVQDFPPKIVVTGWGLFKLNRSFIRRTAGGIITYAILLSQIDK</sequence>
<evidence type="ECO:0000313" key="2">
    <source>
        <dbReference type="EMBL" id="GBN18301.1"/>
    </source>
</evidence>